<keyword evidence="2" id="KW-1185">Reference proteome</keyword>
<dbReference type="Pfam" id="PF08869">
    <property type="entry name" value="XisI"/>
    <property type="match status" value="1"/>
</dbReference>
<reference evidence="1" key="1">
    <citation type="submission" date="2022-06" db="EMBL/GenBank/DDBJ databases">
        <title>New cyanobacteria of genus Symplocastrum in benthos of Lake Baikal.</title>
        <authorList>
            <person name="Sorokovikova E."/>
            <person name="Tikhonova I."/>
            <person name="Krasnopeev A."/>
            <person name="Evseev P."/>
            <person name="Gladkikh A."/>
            <person name="Belykh O."/>
        </authorList>
    </citation>
    <scope>NUCLEOTIDE SEQUENCE</scope>
    <source>
        <strain evidence="1">BBK-W-15</strain>
    </source>
</reference>
<dbReference type="EMBL" id="JAMZMM010000113">
    <property type="protein sequence ID" value="MCP2729402.1"/>
    <property type="molecule type" value="Genomic_DNA"/>
</dbReference>
<dbReference type="SUPFAM" id="SSF143847">
    <property type="entry name" value="XisI-like"/>
    <property type="match status" value="1"/>
</dbReference>
<proteinExistence type="predicted"/>
<evidence type="ECO:0000313" key="2">
    <source>
        <dbReference type="Proteomes" id="UP001204953"/>
    </source>
</evidence>
<evidence type="ECO:0000313" key="1">
    <source>
        <dbReference type="EMBL" id="MCP2729402.1"/>
    </source>
</evidence>
<name>A0AAE3GSY8_9CYAN</name>
<dbReference type="RefSeq" id="WP_254012187.1">
    <property type="nucleotide sequence ID" value="NZ_JAMZMM010000113.1"/>
</dbReference>
<dbReference type="Proteomes" id="UP001204953">
    <property type="component" value="Unassembled WGS sequence"/>
</dbReference>
<sequence length="115" mass="13566">MKFEIVDIDLTGRQLWLKQYADSMSKNPEAEVEIELVFDTENDRYLLLNVGWRGVKRVHHCLFHFDIKGEKIWLQENNTDIEVDRDLQEMGISQKEIVVGFHHPSVREYSDFATA</sequence>
<dbReference type="AlphaFoldDB" id="A0AAE3GSY8"/>
<gene>
    <name evidence="1" type="ORF">NJ959_13160</name>
</gene>
<organism evidence="1 2">
    <name type="scientific">Limnofasciculus baicalensis BBK-W-15</name>
    <dbReference type="NCBI Taxonomy" id="2699891"/>
    <lineage>
        <taxon>Bacteria</taxon>
        <taxon>Bacillati</taxon>
        <taxon>Cyanobacteriota</taxon>
        <taxon>Cyanophyceae</taxon>
        <taxon>Coleofasciculales</taxon>
        <taxon>Coleofasciculaceae</taxon>
        <taxon>Limnofasciculus</taxon>
        <taxon>Limnofasciculus baicalensis</taxon>
    </lineage>
</organism>
<dbReference type="InterPro" id="IPR035943">
    <property type="entry name" value="XisI-like_sf"/>
</dbReference>
<dbReference type="CDD" id="cd16382">
    <property type="entry name" value="XisI-like"/>
    <property type="match status" value="1"/>
</dbReference>
<comment type="caution">
    <text evidence="1">The sequence shown here is derived from an EMBL/GenBank/DDBJ whole genome shotgun (WGS) entry which is preliminary data.</text>
</comment>
<dbReference type="InterPro" id="IPR014968">
    <property type="entry name" value="XisI"/>
</dbReference>
<accession>A0AAE3GSY8</accession>
<protein>
    <submittedName>
        <fullName evidence="1">XisI protein</fullName>
    </submittedName>
</protein>
<dbReference type="Gene3D" id="3.30.310.110">
    <property type="entry name" value="XisI-like"/>
    <property type="match status" value="1"/>
</dbReference>